<evidence type="ECO:0000256" key="1">
    <source>
        <dbReference type="ARBA" id="ARBA00005234"/>
    </source>
</evidence>
<keyword evidence="3" id="KW-0378">Hydrolase</keyword>
<feature type="coiled-coil region" evidence="4">
    <location>
        <begin position="195"/>
        <end position="343"/>
    </location>
</feature>
<name>A0AAD4MXL8_9BILA</name>
<feature type="compositionally biased region" description="Polar residues" evidence="5">
    <location>
        <begin position="39"/>
        <end position="56"/>
    </location>
</feature>
<evidence type="ECO:0000256" key="3">
    <source>
        <dbReference type="ARBA" id="ARBA00022801"/>
    </source>
</evidence>
<dbReference type="PROSITE" id="PS50600">
    <property type="entry name" value="ULP_PROTEASE"/>
    <property type="match status" value="1"/>
</dbReference>
<dbReference type="AlphaFoldDB" id="A0AAD4MXL8"/>
<feature type="domain" description="Ubiquitin-like protease family profile" evidence="6">
    <location>
        <begin position="410"/>
        <end position="572"/>
    </location>
</feature>
<evidence type="ECO:0000313" key="7">
    <source>
        <dbReference type="EMBL" id="KAI1709360.1"/>
    </source>
</evidence>
<feature type="region of interest" description="Disordered" evidence="5">
    <location>
        <begin position="1"/>
        <end position="62"/>
    </location>
</feature>
<dbReference type="EMBL" id="JAKKPZ010000031">
    <property type="protein sequence ID" value="KAI1709360.1"/>
    <property type="molecule type" value="Genomic_DNA"/>
</dbReference>
<organism evidence="7 8">
    <name type="scientific">Ditylenchus destructor</name>
    <dbReference type="NCBI Taxonomy" id="166010"/>
    <lineage>
        <taxon>Eukaryota</taxon>
        <taxon>Metazoa</taxon>
        <taxon>Ecdysozoa</taxon>
        <taxon>Nematoda</taxon>
        <taxon>Chromadorea</taxon>
        <taxon>Rhabditida</taxon>
        <taxon>Tylenchina</taxon>
        <taxon>Tylenchomorpha</taxon>
        <taxon>Sphaerularioidea</taxon>
        <taxon>Anguinidae</taxon>
        <taxon>Anguininae</taxon>
        <taxon>Ditylenchus</taxon>
    </lineage>
</organism>
<dbReference type="GO" id="GO:0006508">
    <property type="term" value="P:proteolysis"/>
    <property type="evidence" value="ECO:0007669"/>
    <property type="project" value="UniProtKB-KW"/>
</dbReference>
<comment type="caution">
    <text evidence="7">The sequence shown here is derived from an EMBL/GenBank/DDBJ whole genome shotgun (WGS) entry which is preliminary data.</text>
</comment>
<dbReference type="GO" id="GO:0008234">
    <property type="term" value="F:cysteine-type peptidase activity"/>
    <property type="evidence" value="ECO:0007669"/>
    <property type="project" value="InterPro"/>
</dbReference>
<evidence type="ECO:0000256" key="5">
    <source>
        <dbReference type="SAM" id="MobiDB-lite"/>
    </source>
</evidence>
<dbReference type="InterPro" id="IPR038765">
    <property type="entry name" value="Papain-like_cys_pep_sf"/>
</dbReference>
<comment type="similarity">
    <text evidence="1">Belongs to the peptidase C48 family.</text>
</comment>
<dbReference type="Gene3D" id="3.40.395.10">
    <property type="entry name" value="Adenoviral Proteinase, Chain A"/>
    <property type="match status" value="1"/>
</dbReference>
<evidence type="ECO:0000259" key="6">
    <source>
        <dbReference type="PROSITE" id="PS50600"/>
    </source>
</evidence>
<evidence type="ECO:0000313" key="8">
    <source>
        <dbReference type="Proteomes" id="UP001201812"/>
    </source>
</evidence>
<accession>A0AAD4MXL8</accession>
<keyword evidence="4" id="KW-0175">Coiled coil</keyword>
<gene>
    <name evidence="7" type="ORF">DdX_11435</name>
</gene>
<dbReference type="InterPro" id="IPR003653">
    <property type="entry name" value="Peptidase_C48_C"/>
</dbReference>
<evidence type="ECO:0000256" key="2">
    <source>
        <dbReference type="ARBA" id="ARBA00022670"/>
    </source>
</evidence>
<dbReference type="SUPFAM" id="SSF54001">
    <property type="entry name" value="Cysteine proteinases"/>
    <property type="match status" value="1"/>
</dbReference>
<feature type="coiled-coil region" evidence="4">
    <location>
        <begin position="132"/>
        <end position="159"/>
    </location>
</feature>
<dbReference type="Proteomes" id="UP001201812">
    <property type="component" value="Unassembled WGS sequence"/>
</dbReference>
<reference evidence="7" key="1">
    <citation type="submission" date="2022-01" db="EMBL/GenBank/DDBJ databases">
        <title>Genome Sequence Resource for Two Populations of Ditylenchus destructor, the Migratory Endoparasitic Phytonematode.</title>
        <authorList>
            <person name="Zhang H."/>
            <person name="Lin R."/>
            <person name="Xie B."/>
        </authorList>
    </citation>
    <scope>NUCLEOTIDE SEQUENCE</scope>
    <source>
        <strain evidence="7">BazhouSP</strain>
    </source>
</reference>
<sequence length="616" mass="70622">MSEKRPQMPQGKPADPRLRTGPTIASATARLNRQEHNSHATLNSSASMNRSSTGAMQQMRPAPVPTHNTMQRLNAVNIQHRSFAASTPSETVNRIIQPPPHYLAPAPVQPNNFPVIQRPPDGPETASLKQTIKDLEGLLRRERASLAQCQDDLRDERANSKRQETLNKEEIQRLRLRNLELKNQPSIPSRPDQEIESLNAELARAKKDVEFLRREIQQQSYLFDDSEHKREQAGLEFKEEKAKLQEENDSLHAKIVQMKEDLKSQEKKHQVEARRLKEEKSALKKDDVKYDTGEIERHNAEAQKAKDELQRTLNKYKIKIGILDKELKKCEMHQRKFARLTNNLKLEKIEGEKMKEFLENRFQQISESRGDKSASRKVSVHRASSSLSDEERAEFIPQEAYPAATIRTLTHLSKSEIKEMTKSREIWIDDIALFAFISSIAIRSPRRIIVVSPLYTACLLDVPTTRNHEAPALEGAYRNFEEGPYELAIIPVMKSREHWTIAIQEYGEAIQYYDPLPGGSITTKIENRIVQAIEELSCMQAIHVQKVHSSLYNSQTDLVNCGVHCMLIAESYIQNGGKTFLENLHIDSERQRIIRQLTGLLTDDFPPDYEVRHLHG</sequence>
<keyword evidence="8" id="KW-1185">Reference proteome</keyword>
<proteinExistence type="inferred from homology"/>
<evidence type="ECO:0000256" key="4">
    <source>
        <dbReference type="SAM" id="Coils"/>
    </source>
</evidence>
<keyword evidence="2" id="KW-0645">Protease</keyword>
<protein>
    <recommendedName>
        <fullName evidence="6">Ubiquitin-like protease family profile domain-containing protein</fullName>
    </recommendedName>
</protein>